<dbReference type="CDD" id="cd04301">
    <property type="entry name" value="NAT_SF"/>
    <property type="match status" value="1"/>
</dbReference>
<dbReference type="InterPro" id="IPR016181">
    <property type="entry name" value="Acyl_CoA_acyltransferase"/>
</dbReference>
<keyword evidence="2" id="KW-0012">Acyltransferase</keyword>
<reference evidence="4" key="1">
    <citation type="submission" date="2020-10" db="EMBL/GenBank/DDBJ databases">
        <title>Bacterium isolated from coastal waters sediment.</title>
        <authorList>
            <person name="Chen R.-J."/>
            <person name="Lu D.-C."/>
            <person name="Zhu K.-L."/>
            <person name="Du Z.-J."/>
        </authorList>
    </citation>
    <scope>NUCLEOTIDE SEQUENCE</scope>
    <source>
        <strain evidence="4">N1Y112</strain>
    </source>
</reference>
<protein>
    <submittedName>
        <fullName evidence="4">GNAT family N-acetyltransferase</fullName>
    </submittedName>
</protein>
<dbReference type="InterPro" id="IPR000182">
    <property type="entry name" value="GNAT_dom"/>
</dbReference>
<dbReference type="PANTHER" id="PTHR43877:SF1">
    <property type="entry name" value="ACETYLTRANSFERASE"/>
    <property type="match status" value="1"/>
</dbReference>
<dbReference type="Gene3D" id="3.40.630.30">
    <property type="match status" value="1"/>
</dbReference>
<evidence type="ECO:0000256" key="1">
    <source>
        <dbReference type="ARBA" id="ARBA00022679"/>
    </source>
</evidence>
<gene>
    <name evidence="4" type="ORF">IOQ59_05440</name>
</gene>
<dbReference type="RefSeq" id="WP_193952257.1">
    <property type="nucleotide sequence ID" value="NZ_JADEYS010000004.1"/>
</dbReference>
<dbReference type="SUPFAM" id="SSF55729">
    <property type="entry name" value="Acyl-CoA N-acyltransferases (Nat)"/>
    <property type="match status" value="1"/>
</dbReference>
<dbReference type="Pfam" id="PF00583">
    <property type="entry name" value="Acetyltransf_1"/>
    <property type="match status" value="1"/>
</dbReference>
<dbReference type="PANTHER" id="PTHR43877">
    <property type="entry name" value="AMINOALKYLPHOSPHONATE N-ACETYLTRANSFERASE-RELATED-RELATED"/>
    <property type="match status" value="1"/>
</dbReference>
<comment type="caution">
    <text evidence="4">The sequence shown here is derived from an EMBL/GenBank/DDBJ whole genome shotgun (WGS) entry which is preliminary data.</text>
</comment>
<dbReference type="EMBL" id="JADEYS010000004">
    <property type="protein sequence ID" value="MBE9396703.1"/>
    <property type="molecule type" value="Genomic_DNA"/>
</dbReference>
<dbReference type="InterPro" id="IPR050832">
    <property type="entry name" value="Bact_Acetyltransf"/>
</dbReference>
<dbReference type="Proteomes" id="UP000640333">
    <property type="component" value="Unassembled WGS sequence"/>
</dbReference>
<accession>A0A8J7FIH0</accession>
<organism evidence="4 5">
    <name type="scientific">Pontibacterium sinense</name>
    <dbReference type="NCBI Taxonomy" id="2781979"/>
    <lineage>
        <taxon>Bacteria</taxon>
        <taxon>Pseudomonadati</taxon>
        <taxon>Pseudomonadota</taxon>
        <taxon>Gammaproteobacteria</taxon>
        <taxon>Oceanospirillales</taxon>
        <taxon>Oceanospirillaceae</taxon>
        <taxon>Pontibacterium</taxon>
    </lineage>
</organism>
<evidence type="ECO:0000259" key="3">
    <source>
        <dbReference type="PROSITE" id="PS51186"/>
    </source>
</evidence>
<dbReference type="AlphaFoldDB" id="A0A8J7FIH0"/>
<evidence type="ECO:0000313" key="5">
    <source>
        <dbReference type="Proteomes" id="UP000640333"/>
    </source>
</evidence>
<sequence>MLTPQTFSIRPALESEIESICLLWLKLDASKKQQPFGGDLQDEVKQRTENLVTHSITSETAISLVAETENGLVGTLSAYVYEKPAVALPKIAVLYSLWVEPDLRRHGIASALLQAAETQLKAMGAQCLQVAWDSDNPTAAAFWQREQFTAYEVIASKTLK</sequence>
<name>A0A8J7FIH0_9GAMM</name>
<feature type="domain" description="N-acetyltransferase" evidence="3">
    <location>
        <begin position="7"/>
        <end position="160"/>
    </location>
</feature>
<dbReference type="PROSITE" id="PS51186">
    <property type="entry name" value="GNAT"/>
    <property type="match status" value="1"/>
</dbReference>
<dbReference type="GO" id="GO:0016747">
    <property type="term" value="F:acyltransferase activity, transferring groups other than amino-acyl groups"/>
    <property type="evidence" value="ECO:0007669"/>
    <property type="project" value="InterPro"/>
</dbReference>
<evidence type="ECO:0000256" key="2">
    <source>
        <dbReference type="ARBA" id="ARBA00023315"/>
    </source>
</evidence>
<keyword evidence="1" id="KW-0808">Transferase</keyword>
<keyword evidence="5" id="KW-1185">Reference proteome</keyword>
<proteinExistence type="predicted"/>
<evidence type="ECO:0000313" key="4">
    <source>
        <dbReference type="EMBL" id="MBE9396703.1"/>
    </source>
</evidence>